<keyword evidence="1" id="KW-0732">Signal</keyword>
<feature type="chain" id="PRO_5039525216" description="Secreted protein" evidence="1">
    <location>
        <begin position="29"/>
        <end position="141"/>
    </location>
</feature>
<evidence type="ECO:0008006" key="4">
    <source>
        <dbReference type="Google" id="ProtNLM"/>
    </source>
</evidence>
<keyword evidence="3" id="KW-1185">Reference proteome</keyword>
<gene>
    <name evidence="2" type="ORF">Pme01_36940</name>
</gene>
<reference evidence="2" key="1">
    <citation type="submission" date="2021-01" db="EMBL/GenBank/DDBJ databases">
        <title>Whole genome shotgun sequence of Planosporangium mesophilum NBRC 109066.</title>
        <authorList>
            <person name="Komaki H."/>
            <person name="Tamura T."/>
        </authorList>
    </citation>
    <scope>NUCLEOTIDE SEQUENCE</scope>
    <source>
        <strain evidence="2">NBRC 109066</strain>
    </source>
</reference>
<proteinExistence type="predicted"/>
<feature type="signal peptide" evidence="1">
    <location>
        <begin position="1"/>
        <end position="28"/>
    </location>
</feature>
<dbReference type="AlphaFoldDB" id="A0A8J3X182"/>
<name>A0A8J3X182_9ACTN</name>
<comment type="caution">
    <text evidence="2">The sequence shown here is derived from an EMBL/GenBank/DDBJ whole genome shotgun (WGS) entry which is preliminary data.</text>
</comment>
<evidence type="ECO:0000256" key="1">
    <source>
        <dbReference type="SAM" id="SignalP"/>
    </source>
</evidence>
<evidence type="ECO:0000313" key="3">
    <source>
        <dbReference type="Proteomes" id="UP000599074"/>
    </source>
</evidence>
<accession>A0A8J3X182</accession>
<evidence type="ECO:0000313" key="2">
    <source>
        <dbReference type="EMBL" id="GII24097.1"/>
    </source>
</evidence>
<organism evidence="2 3">
    <name type="scientific">Planosporangium mesophilum</name>
    <dbReference type="NCBI Taxonomy" id="689768"/>
    <lineage>
        <taxon>Bacteria</taxon>
        <taxon>Bacillati</taxon>
        <taxon>Actinomycetota</taxon>
        <taxon>Actinomycetes</taxon>
        <taxon>Micromonosporales</taxon>
        <taxon>Micromonosporaceae</taxon>
        <taxon>Planosporangium</taxon>
    </lineage>
</organism>
<sequence length="141" mass="14503">MTHTSKKVMAGLALGAAFLLGGASAAYAGGSLNLRTSNANEGSFSGSWTFYPAGTGHGGFVVNGNICDNANDGNGVYGQGRAAGYDWAARRGDSNGSSAGCAYENREFYDPQATQVGSGQYQVCVDDLGPDTCGVSQVYYR</sequence>
<protein>
    <recommendedName>
        <fullName evidence="4">Secreted protein</fullName>
    </recommendedName>
</protein>
<dbReference type="EMBL" id="BOON01000033">
    <property type="protein sequence ID" value="GII24097.1"/>
    <property type="molecule type" value="Genomic_DNA"/>
</dbReference>
<dbReference type="Proteomes" id="UP000599074">
    <property type="component" value="Unassembled WGS sequence"/>
</dbReference>